<comment type="caution">
    <text evidence="2">The sequence shown here is derived from an EMBL/GenBank/DDBJ whole genome shotgun (WGS) entry which is preliminary data.</text>
</comment>
<evidence type="ECO:0000313" key="2">
    <source>
        <dbReference type="EMBL" id="KAF6721045.1"/>
    </source>
</evidence>
<protein>
    <submittedName>
        <fullName evidence="2">Uncharacterized protein</fullName>
    </submittedName>
</protein>
<proteinExistence type="predicted"/>
<reference evidence="2" key="1">
    <citation type="journal article" name="BMC Genomics">
        <title>Long-read sequencing and de novo genome assembly of marine medaka (Oryzias melastigma).</title>
        <authorList>
            <person name="Liang P."/>
            <person name="Saqib H.S.A."/>
            <person name="Ni X."/>
            <person name="Shen Y."/>
        </authorList>
    </citation>
    <scope>NUCLEOTIDE SEQUENCE</scope>
    <source>
        <strain evidence="2">Bigg-433</strain>
    </source>
</reference>
<accession>A0A834C1H9</accession>
<name>A0A834C1H9_ORYME</name>
<dbReference type="AlphaFoldDB" id="A0A834C1H9"/>
<feature type="region of interest" description="Disordered" evidence="1">
    <location>
        <begin position="44"/>
        <end position="80"/>
    </location>
</feature>
<gene>
    <name evidence="2" type="ORF">FQA47_018026</name>
</gene>
<sequence length="153" mass="15788">MVCLSSGNDFQLSELDRNRSQINHWDSGSYSSLLLSAPAVQSFSTDTTRGEASGAGMTPQGERGRVAAGSTRTDAEGTRDVTELAASGSDLAAARRSPFLGLGGPVGSRCGPRLHRGAGRPGTAARFLPEKKPLSLHAAHVTDVRAAAILVGS</sequence>
<organism evidence="2 3">
    <name type="scientific">Oryzias melastigma</name>
    <name type="common">Marine medaka</name>
    <dbReference type="NCBI Taxonomy" id="30732"/>
    <lineage>
        <taxon>Eukaryota</taxon>
        <taxon>Metazoa</taxon>
        <taxon>Chordata</taxon>
        <taxon>Craniata</taxon>
        <taxon>Vertebrata</taxon>
        <taxon>Euteleostomi</taxon>
        <taxon>Actinopterygii</taxon>
        <taxon>Neopterygii</taxon>
        <taxon>Teleostei</taxon>
        <taxon>Neoteleostei</taxon>
        <taxon>Acanthomorphata</taxon>
        <taxon>Ovalentaria</taxon>
        <taxon>Atherinomorphae</taxon>
        <taxon>Beloniformes</taxon>
        <taxon>Adrianichthyidae</taxon>
        <taxon>Oryziinae</taxon>
        <taxon>Oryzias</taxon>
    </lineage>
</organism>
<evidence type="ECO:0000256" key="1">
    <source>
        <dbReference type="SAM" id="MobiDB-lite"/>
    </source>
</evidence>
<dbReference type="Proteomes" id="UP000646548">
    <property type="component" value="Unassembled WGS sequence"/>
</dbReference>
<evidence type="ECO:0000313" key="3">
    <source>
        <dbReference type="Proteomes" id="UP000646548"/>
    </source>
</evidence>
<dbReference type="EMBL" id="WKFB01000509">
    <property type="protein sequence ID" value="KAF6721045.1"/>
    <property type="molecule type" value="Genomic_DNA"/>
</dbReference>